<sequence>MNTIRIYETDSHARRLQARVLSCEESENGWLVELDRTIFYPTGGGQPCDMGTLGGADVTETLLRGETVLHRCTAALPVGADVTGEIDWARRLDLMQQHSGEHLVSGLIHARFGYENVGFHLGADLVTIDFNGEVDEQALQELERAANEAVWADFAPHIWYPEPDELAHLPYRSKKALTGAVRLVQFRDIDLCACCGTHVARTGEIGLIKLFSTTHFRGGSRIEMACGGRALAVLNALCAQNRDISVRLSAKPVQTAAAVARLASERTEAQQRAAALEDRLFALLAQDGQTLRFEPPMPPESVRRLADAMVRANEARSAVFAGQDGAWHYAMADPSGDLRGLVKRLNAALQGRGGGKPGFVQGSLAASRTDIEAFFTAESCSMPDPA</sequence>
<dbReference type="InterPro" id="IPR018165">
    <property type="entry name" value="Ala-tRNA-synth_IIc_core"/>
</dbReference>
<comment type="subcellular location">
    <subcellularLocation>
        <location evidence="2">Cytoplasm</location>
    </subcellularLocation>
</comment>
<dbReference type="PANTHER" id="PTHR43462">
    <property type="entry name" value="ALANYL-TRNA EDITING PROTEIN"/>
    <property type="match status" value="1"/>
</dbReference>
<evidence type="ECO:0000256" key="3">
    <source>
        <dbReference type="ARBA" id="ARBA00022723"/>
    </source>
</evidence>
<dbReference type="EMBL" id="JBBMFF010000141">
    <property type="protein sequence ID" value="MEQ2510263.1"/>
    <property type="molecule type" value="Genomic_DNA"/>
</dbReference>
<evidence type="ECO:0000256" key="4">
    <source>
        <dbReference type="ARBA" id="ARBA00022833"/>
    </source>
</evidence>
<keyword evidence="5" id="KW-0175">Coiled coil</keyword>
<dbReference type="SUPFAM" id="SSF55186">
    <property type="entry name" value="ThrRS/AlaRS common domain"/>
    <property type="match status" value="1"/>
</dbReference>
<dbReference type="SMART" id="SM00863">
    <property type="entry name" value="tRNA_SAD"/>
    <property type="match status" value="1"/>
</dbReference>
<dbReference type="RefSeq" id="WP_349134967.1">
    <property type="nucleotide sequence ID" value="NZ_JBBMFF010000141.1"/>
</dbReference>
<keyword evidence="4" id="KW-0862">Zinc</keyword>
<keyword evidence="8" id="KW-1185">Reference proteome</keyword>
<reference evidence="7 8" key="1">
    <citation type="submission" date="2024-03" db="EMBL/GenBank/DDBJ databases">
        <title>Human intestinal bacterial collection.</title>
        <authorList>
            <person name="Pauvert C."/>
            <person name="Hitch T.C.A."/>
            <person name="Clavel T."/>
        </authorList>
    </citation>
    <scope>NUCLEOTIDE SEQUENCE [LARGE SCALE GENOMIC DNA]</scope>
    <source>
        <strain evidence="7 8">CLA-AA-H192</strain>
    </source>
</reference>
<evidence type="ECO:0000256" key="5">
    <source>
        <dbReference type="SAM" id="Coils"/>
    </source>
</evidence>
<evidence type="ECO:0000256" key="2">
    <source>
        <dbReference type="ARBA" id="ARBA00004496"/>
    </source>
</evidence>
<feature type="coiled-coil region" evidence="5">
    <location>
        <begin position="259"/>
        <end position="286"/>
    </location>
</feature>
<dbReference type="Gene3D" id="3.30.980.10">
    <property type="entry name" value="Threonyl-trna Synthetase, Chain A, domain 2"/>
    <property type="match status" value="1"/>
</dbReference>
<dbReference type="InterPro" id="IPR018163">
    <property type="entry name" value="Thr/Ala-tRNA-synth_IIc_edit"/>
</dbReference>
<proteinExistence type="predicted"/>
<dbReference type="PANTHER" id="PTHR43462:SF1">
    <property type="entry name" value="ALANYL-TRNA EDITING PROTEIN AARSD1"/>
    <property type="match status" value="1"/>
</dbReference>
<dbReference type="Proteomes" id="UP001491552">
    <property type="component" value="Unassembled WGS sequence"/>
</dbReference>
<evidence type="ECO:0000313" key="8">
    <source>
        <dbReference type="Proteomes" id="UP001491552"/>
    </source>
</evidence>
<dbReference type="SUPFAM" id="SSF50447">
    <property type="entry name" value="Translation proteins"/>
    <property type="match status" value="1"/>
</dbReference>
<organism evidence="7 8">
    <name type="scientific">Faecousia intestinalis</name>
    <dbReference type="NCBI Taxonomy" id="3133167"/>
    <lineage>
        <taxon>Bacteria</taxon>
        <taxon>Bacillati</taxon>
        <taxon>Bacillota</taxon>
        <taxon>Clostridia</taxon>
        <taxon>Eubacteriales</taxon>
        <taxon>Oscillospiraceae</taxon>
        <taxon>Faecousia</taxon>
    </lineage>
</organism>
<dbReference type="Gene3D" id="2.40.30.130">
    <property type="match status" value="1"/>
</dbReference>
<dbReference type="InterPro" id="IPR009000">
    <property type="entry name" value="Transl_B-barrel_sf"/>
</dbReference>
<dbReference type="PROSITE" id="PS50860">
    <property type="entry name" value="AA_TRNA_LIGASE_II_ALA"/>
    <property type="match status" value="1"/>
</dbReference>
<name>A0ABV1G4D2_9FIRM</name>
<accession>A0ABV1G4D2</accession>
<comment type="cofactor">
    <cofactor evidence="1">
        <name>Zn(2+)</name>
        <dbReference type="ChEBI" id="CHEBI:29105"/>
    </cofactor>
</comment>
<dbReference type="Pfam" id="PF07973">
    <property type="entry name" value="tRNA_SAD"/>
    <property type="match status" value="1"/>
</dbReference>
<dbReference type="InterPro" id="IPR012947">
    <property type="entry name" value="tRNA_SAD"/>
</dbReference>
<protein>
    <submittedName>
        <fullName evidence="7">Alanyl-tRNA editing protein</fullName>
    </submittedName>
</protein>
<evidence type="ECO:0000259" key="6">
    <source>
        <dbReference type="PROSITE" id="PS50860"/>
    </source>
</evidence>
<evidence type="ECO:0000313" key="7">
    <source>
        <dbReference type="EMBL" id="MEQ2510263.1"/>
    </source>
</evidence>
<comment type="caution">
    <text evidence="7">The sequence shown here is derived from an EMBL/GenBank/DDBJ whole genome shotgun (WGS) entry which is preliminary data.</text>
</comment>
<gene>
    <name evidence="7" type="ORF">WMO66_03200</name>
</gene>
<evidence type="ECO:0000256" key="1">
    <source>
        <dbReference type="ARBA" id="ARBA00001947"/>
    </source>
</evidence>
<dbReference type="InterPro" id="IPR051335">
    <property type="entry name" value="Alanyl-tRNA_Editing_Enzymes"/>
</dbReference>
<keyword evidence="3" id="KW-0479">Metal-binding</keyword>
<feature type="domain" description="Alanyl-transfer RNA synthetases family profile" evidence="6">
    <location>
        <begin position="1"/>
        <end position="236"/>
    </location>
</feature>